<dbReference type="AlphaFoldDB" id="A0A6H5GCX6"/>
<protein>
    <submittedName>
        <fullName evidence="1">Uncharacterized protein</fullName>
    </submittedName>
</protein>
<evidence type="ECO:0000313" key="2">
    <source>
        <dbReference type="Proteomes" id="UP000479000"/>
    </source>
</evidence>
<accession>A0A6H5GCX6</accession>
<evidence type="ECO:0000313" key="1">
    <source>
        <dbReference type="EMBL" id="CAB0000135.1"/>
    </source>
</evidence>
<reference evidence="1 2" key="1">
    <citation type="submission" date="2020-02" db="EMBL/GenBank/DDBJ databases">
        <authorList>
            <person name="Ferguson B K."/>
        </authorList>
    </citation>
    <scope>NUCLEOTIDE SEQUENCE [LARGE SCALE GENOMIC DNA]</scope>
</reference>
<dbReference type="Proteomes" id="UP000479000">
    <property type="component" value="Unassembled WGS sequence"/>
</dbReference>
<organism evidence="1 2">
    <name type="scientific">Nesidiocoris tenuis</name>
    <dbReference type="NCBI Taxonomy" id="355587"/>
    <lineage>
        <taxon>Eukaryota</taxon>
        <taxon>Metazoa</taxon>
        <taxon>Ecdysozoa</taxon>
        <taxon>Arthropoda</taxon>
        <taxon>Hexapoda</taxon>
        <taxon>Insecta</taxon>
        <taxon>Pterygota</taxon>
        <taxon>Neoptera</taxon>
        <taxon>Paraneoptera</taxon>
        <taxon>Hemiptera</taxon>
        <taxon>Heteroptera</taxon>
        <taxon>Panheteroptera</taxon>
        <taxon>Cimicomorpha</taxon>
        <taxon>Miridae</taxon>
        <taxon>Dicyphina</taxon>
        <taxon>Nesidiocoris</taxon>
    </lineage>
</organism>
<proteinExistence type="predicted"/>
<sequence length="96" mass="10951">EHFDRAVKVGADEDVSGRRVHAGRVSFDFCDLTHDDVRIRRENGARHHCIVHFDACKVRKSEGESVNSWKLLKSCGLLQQLEAYCQGNPIKKCQRS</sequence>
<feature type="non-terminal residue" evidence="1">
    <location>
        <position position="1"/>
    </location>
</feature>
<keyword evidence="2" id="KW-1185">Reference proteome</keyword>
<gene>
    <name evidence="1" type="ORF">NTEN_LOCUS6252</name>
</gene>
<name>A0A6H5GCX6_9HEMI</name>
<dbReference type="EMBL" id="CADCXU010009183">
    <property type="protein sequence ID" value="CAB0000135.1"/>
    <property type="molecule type" value="Genomic_DNA"/>
</dbReference>